<dbReference type="Pfam" id="PF00395">
    <property type="entry name" value="SLH"/>
    <property type="match status" value="3"/>
</dbReference>
<dbReference type="PROSITE" id="PS00136">
    <property type="entry name" value="SUBTILASE_ASP"/>
    <property type="match status" value="1"/>
</dbReference>
<dbReference type="InterPro" id="IPR050131">
    <property type="entry name" value="Peptidase_S8_subtilisin-like"/>
</dbReference>
<dbReference type="InterPro" id="IPR023827">
    <property type="entry name" value="Peptidase_S8_Asp-AS"/>
</dbReference>
<evidence type="ECO:0000256" key="11">
    <source>
        <dbReference type="RuleBase" id="RU003355"/>
    </source>
</evidence>
<evidence type="ECO:0000256" key="7">
    <source>
        <dbReference type="ARBA" id="ARBA00022801"/>
    </source>
</evidence>
<dbReference type="InterPro" id="IPR023828">
    <property type="entry name" value="Peptidase_S8_Ser-AS"/>
</dbReference>
<keyword evidence="14" id="KW-1185">Reference proteome</keyword>
<comment type="caution">
    <text evidence="13">The sequence shown here is derived from an EMBL/GenBank/DDBJ whole genome shotgun (WGS) entry which is preliminary data.</text>
</comment>
<feature type="active site" description="Charge relay system" evidence="10">
    <location>
        <position position="167"/>
    </location>
</feature>
<evidence type="ECO:0000313" key="14">
    <source>
        <dbReference type="Proteomes" id="UP000256305"/>
    </source>
</evidence>
<dbReference type="Pfam" id="PF04151">
    <property type="entry name" value="PPC"/>
    <property type="match status" value="1"/>
</dbReference>
<dbReference type="GO" id="GO:0004252">
    <property type="term" value="F:serine-type endopeptidase activity"/>
    <property type="evidence" value="ECO:0007669"/>
    <property type="project" value="UniProtKB-UniRule"/>
</dbReference>
<keyword evidence="8 10" id="KW-0720">Serine protease</keyword>
<evidence type="ECO:0000256" key="4">
    <source>
        <dbReference type="ARBA" id="ARBA00022525"/>
    </source>
</evidence>
<dbReference type="PROSITE" id="PS51892">
    <property type="entry name" value="SUBTILASE"/>
    <property type="match status" value="1"/>
</dbReference>
<protein>
    <recommendedName>
        <fullName evidence="12">SLH domain-containing protein</fullName>
    </recommendedName>
</protein>
<dbReference type="PANTHER" id="PTHR43806:SF11">
    <property type="entry name" value="CEREVISIN-RELATED"/>
    <property type="match status" value="1"/>
</dbReference>
<dbReference type="PROSITE" id="PS51272">
    <property type="entry name" value="SLH"/>
    <property type="match status" value="3"/>
</dbReference>
<feature type="domain" description="SLH" evidence="12">
    <location>
        <begin position="656"/>
        <end position="708"/>
    </location>
</feature>
<dbReference type="PROSITE" id="PS00137">
    <property type="entry name" value="SUBTILASE_HIS"/>
    <property type="match status" value="1"/>
</dbReference>
<dbReference type="InterPro" id="IPR001119">
    <property type="entry name" value="SLH_dom"/>
</dbReference>
<name>A0A3E0J767_9BACI</name>
<feature type="active site" description="Charge relay system" evidence="10">
    <location>
        <position position="200"/>
    </location>
</feature>
<evidence type="ECO:0000313" key="13">
    <source>
        <dbReference type="EMBL" id="REJ08786.1"/>
    </source>
</evidence>
<dbReference type="InterPro" id="IPR000209">
    <property type="entry name" value="Peptidase_S8/S53_dom"/>
</dbReference>
<evidence type="ECO:0000256" key="8">
    <source>
        <dbReference type="ARBA" id="ARBA00022825"/>
    </source>
</evidence>
<dbReference type="GO" id="GO:0005576">
    <property type="term" value="C:extracellular region"/>
    <property type="evidence" value="ECO:0007669"/>
    <property type="project" value="UniProtKB-SubCell"/>
</dbReference>
<comment type="similarity">
    <text evidence="3 10 11">Belongs to the peptidase S8 family.</text>
</comment>
<evidence type="ECO:0000259" key="12">
    <source>
        <dbReference type="PROSITE" id="PS51272"/>
    </source>
</evidence>
<dbReference type="GO" id="GO:0006508">
    <property type="term" value="P:proteolysis"/>
    <property type="evidence" value="ECO:0007669"/>
    <property type="project" value="UniProtKB-KW"/>
</dbReference>
<evidence type="ECO:0000256" key="9">
    <source>
        <dbReference type="ARBA" id="ARBA00022837"/>
    </source>
</evidence>
<dbReference type="PRINTS" id="PR00723">
    <property type="entry name" value="SUBTILISIN"/>
</dbReference>
<comment type="cofactor">
    <cofactor evidence="1">
        <name>Ca(2+)</name>
        <dbReference type="ChEBI" id="CHEBI:29108"/>
    </cofactor>
</comment>
<dbReference type="Gene3D" id="2.60.120.380">
    <property type="match status" value="1"/>
</dbReference>
<gene>
    <name evidence="13" type="ORF">DYE48_12210</name>
</gene>
<dbReference type="InterPro" id="IPR034084">
    <property type="entry name" value="Thermitase-like_dom"/>
</dbReference>
<keyword evidence="6" id="KW-0732">Signal</keyword>
<dbReference type="SUPFAM" id="SSF52743">
    <property type="entry name" value="Subtilisin-like"/>
    <property type="match status" value="1"/>
</dbReference>
<dbReference type="EMBL" id="QUAE01000009">
    <property type="protein sequence ID" value="REJ08786.1"/>
    <property type="molecule type" value="Genomic_DNA"/>
</dbReference>
<feature type="domain" description="SLH" evidence="12">
    <location>
        <begin position="592"/>
        <end position="655"/>
    </location>
</feature>
<dbReference type="SUPFAM" id="SSF89260">
    <property type="entry name" value="Collagen-binding domain"/>
    <property type="match status" value="1"/>
</dbReference>
<keyword evidence="7 10" id="KW-0378">Hydrolase</keyword>
<dbReference type="Proteomes" id="UP000256305">
    <property type="component" value="Unassembled WGS sequence"/>
</dbReference>
<dbReference type="AlphaFoldDB" id="A0A3E0J767"/>
<evidence type="ECO:0000256" key="6">
    <source>
        <dbReference type="ARBA" id="ARBA00022729"/>
    </source>
</evidence>
<reference evidence="13 14" key="1">
    <citation type="submission" date="2018-08" db="EMBL/GenBank/DDBJ databases">
        <title>Genome sequence of Halobacillus trueperi KCTC 3686.</title>
        <authorList>
            <person name="Cho K.H."/>
            <person name="Kwak M.-J."/>
            <person name="Kim B.-Y."/>
            <person name="Chun J."/>
        </authorList>
    </citation>
    <scope>NUCLEOTIDE SEQUENCE [LARGE SCALE GENOMIC DNA]</scope>
    <source>
        <strain evidence="13 14">KCTC 3686</strain>
    </source>
</reference>
<evidence type="ECO:0000256" key="2">
    <source>
        <dbReference type="ARBA" id="ARBA00004613"/>
    </source>
</evidence>
<keyword evidence="9" id="KW-0106">Calcium</keyword>
<dbReference type="Pfam" id="PF00082">
    <property type="entry name" value="Peptidase_S8"/>
    <property type="match status" value="1"/>
</dbReference>
<dbReference type="InterPro" id="IPR022398">
    <property type="entry name" value="Peptidase_S8_His-AS"/>
</dbReference>
<dbReference type="Gene3D" id="3.40.50.200">
    <property type="entry name" value="Peptidase S8/S53 domain"/>
    <property type="match status" value="1"/>
</dbReference>
<dbReference type="CDD" id="cd07484">
    <property type="entry name" value="Peptidases_S8_Thermitase_like"/>
    <property type="match status" value="1"/>
</dbReference>
<proteinExistence type="inferred from homology"/>
<dbReference type="InterPro" id="IPR015500">
    <property type="entry name" value="Peptidase_S8_subtilisin-rel"/>
</dbReference>
<evidence type="ECO:0000256" key="10">
    <source>
        <dbReference type="PROSITE-ProRule" id="PRU01240"/>
    </source>
</evidence>
<accession>A0A3E0J767</accession>
<comment type="subcellular location">
    <subcellularLocation>
        <location evidence="2">Secreted</location>
    </subcellularLocation>
</comment>
<keyword evidence="4" id="KW-0964">Secreted</keyword>
<evidence type="ECO:0000256" key="5">
    <source>
        <dbReference type="ARBA" id="ARBA00022670"/>
    </source>
</evidence>
<evidence type="ECO:0000256" key="1">
    <source>
        <dbReference type="ARBA" id="ARBA00001913"/>
    </source>
</evidence>
<dbReference type="PROSITE" id="PS00138">
    <property type="entry name" value="SUBTILASE_SER"/>
    <property type="match status" value="1"/>
</dbReference>
<dbReference type="InterPro" id="IPR007280">
    <property type="entry name" value="Peptidase_C_arc/bac"/>
</dbReference>
<evidence type="ECO:0000256" key="3">
    <source>
        <dbReference type="ARBA" id="ARBA00011073"/>
    </source>
</evidence>
<keyword evidence="5 10" id="KW-0645">Protease</keyword>
<sequence>MRKRPLFLVLMTCFMITLSGVFIHTKVNASSDFQNIQESYEKEQYQKSSLRVDLSEIDQRSIVVKGQETSVQQVIHTYNLNPLGVSQTLSKRNFHVLQVPESQNYQEVLQKLKSEADLQRVEPNYIRTSTAAPQDPYYEEQWQFDPLNMSGVWGMRGSHDTVIAVLDTGVNADHPDLKGKILPGYNFLDDTTDSSDDHGHGTHIAGLITANANNEGIVGVNPSAKILPLKVAGKEGNVSFSASLDAIYHAIDQGVDVINMSYSSYQKMDSEREALYEAYKKGIVLVAAASNDDSSKPAYPASYRPVISVAATDEMDRPTSFSNYGNWIDLTAPGQNLVSTHFEGGYAYNDGTSFSSPLVAGVASLVKSHHPSWDPSEIEWAMQNTAKTFTGVTWNLYEGFGIPDASLSINSQPYDSSADAADTYGDAYQMTSTDVSNRIGKPGDTDWYTFEVEGDGETKISLDQLDDHMDLVGVLVDEEGDHTVLDDNGKGEKESYTFTAEPGQYHLQVFEYYNHWSSKSYKLNVTTPNGEYEPAAQTFPDVKGTWAESYINDLVERELMVGYPNGNFGFKDSITRASASVMIAKEMDLPLKESRFPDVSPDHWAAKYIGAMEEAGIFLGYDDGTFKPNRALSREEMAGLVVRAYELTGDRENEFTDIQEGTWSYKPISILVSNDLVSGFPDGTFQPKKEINRAEFATLMARLLNNDR</sequence>
<feature type="domain" description="SLH" evidence="12">
    <location>
        <begin position="534"/>
        <end position="590"/>
    </location>
</feature>
<organism evidence="13 14">
    <name type="scientific">Halobacillus trueperi</name>
    <dbReference type="NCBI Taxonomy" id="156205"/>
    <lineage>
        <taxon>Bacteria</taxon>
        <taxon>Bacillati</taxon>
        <taxon>Bacillota</taxon>
        <taxon>Bacilli</taxon>
        <taxon>Bacillales</taxon>
        <taxon>Bacillaceae</taxon>
        <taxon>Halobacillus</taxon>
    </lineage>
</organism>
<feature type="active site" description="Charge relay system" evidence="10">
    <location>
        <position position="353"/>
    </location>
</feature>
<dbReference type="RefSeq" id="WP_115823886.1">
    <property type="nucleotide sequence ID" value="NZ_QUAE01000009.1"/>
</dbReference>
<dbReference type="PANTHER" id="PTHR43806">
    <property type="entry name" value="PEPTIDASE S8"/>
    <property type="match status" value="1"/>
</dbReference>
<dbReference type="InterPro" id="IPR036852">
    <property type="entry name" value="Peptidase_S8/S53_dom_sf"/>
</dbReference>